<dbReference type="GO" id="GO:0004222">
    <property type="term" value="F:metalloendopeptidase activity"/>
    <property type="evidence" value="ECO:0007669"/>
    <property type="project" value="TreeGrafter"/>
</dbReference>
<dbReference type="AlphaFoldDB" id="A0A852YV23"/>
<evidence type="ECO:0000313" key="2">
    <source>
        <dbReference type="EMBL" id="NYH77910.1"/>
    </source>
</evidence>
<reference evidence="2 3" key="1">
    <citation type="submission" date="2020-07" db="EMBL/GenBank/DDBJ databases">
        <title>Genomic Encyclopedia of Type Strains, Phase III (KMG-III): the genomes of soil and plant-associated and newly described type strains.</title>
        <authorList>
            <person name="Whitman W."/>
        </authorList>
    </citation>
    <scope>NUCLEOTIDE SEQUENCE [LARGE SCALE GENOMIC DNA]</scope>
    <source>
        <strain evidence="2 3">CECT 8576</strain>
    </source>
</reference>
<keyword evidence="3" id="KW-1185">Reference proteome</keyword>
<keyword evidence="2" id="KW-0378">Hydrolase</keyword>
<dbReference type="RefSeq" id="WP_179534467.1">
    <property type="nucleotide sequence ID" value="NZ_JACBYW010000002.1"/>
</dbReference>
<dbReference type="Gene3D" id="2.70.70.10">
    <property type="entry name" value="Glucose Permease (Domain IIA)"/>
    <property type="match status" value="1"/>
</dbReference>
<name>A0A852YV23_9ACTN</name>
<dbReference type="PANTHER" id="PTHR21666:SF270">
    <property type="entry name" value="MUREIN HYDROLASE ACTIVATOR ENVC"/>
    <property type="match status" value="1"/>
</dbReference>
<accession>A0A852YV23</accession>
<dbReference type="SUPFAM" id="SSF51261">
    <property type="entry name" value="Duplicated hybrid motif"/>
    <property type="match status" value="1"/>
</dbReference>
<dbReference type="Proteomes" id="UP000548304">
    <property type="component" value="Unassembled WGS sequence"/>
</dbReference>
<dbReference type="CDD" id="cd12797">
    <property type="entry name" value="M23_peptidase"/>
    <property type="match status" value="1"/>
</dbReference>
<sequence length="185" mass="19560">MRTRALVLTALSIVTCGLVGGELLGRAHSGGLSEPPGTKTAAPSPLVLSPPLATRTEVTTPFRVPNAPYGPGHRGVDLLGNEGQPVHAAAAGTVLHAGVVVDRPVVSVEHDNGLRTTYEPVRPRVSEGQPVRRGQLIGVLVRGHPDCTSTPPHTCLHWGLRSAEKYLDPLERLASPSGRTRLLPW</sequence>
<protein>
    <submittedName>
        <fullName evidence="2">Murein DD-endopeptidase MepM/ murein hydrolase activator NlpD</fullName>
    </submittedName>
</protein>
<evidence type="ECO:0000259" key="1">
    <source>
        <dbReference type="Pfam" id="PF01551"/>
    </source>
</evidence>
<dbReference type="InterPro" id="IPR050570">
    <property type="entry name" value="Cell_wall_metabolism_enzyme"/>
</dbReference>
<dbReference type="EMBL" id="JACBYW010000002">
    <property type="protein sequence ID" value="NYH77910.1"/>
    <property type="molecule type" value="Genomic_DNA"/>
</dbReference>
<dbReference type="Pfam" id="PF01551">
    <property type="entry name" value="Peptidase_M23"/>
    <property type="match status" value="1"/>
</dbReference>
<evidence type="ECO:0000313" key="3">
    <source>
        <dbReference type="Proteomes" id="UP000548304"/>
    </source>
</evidence>
<organism evidence="2 3">
    <name type="scientific">Actinopolyspora biskrensis</name>
    <dbReference type="NCBI Taxonomy" id="1470178"/>
    <lineage>
        <taxon>Bacteria</taxon>
        <taxon>Bacillati</taxon>
        <taxon>Actinomycetota</taxon>
        <taxon>Actinomycetes</taxon>
        <taxon>Actinopolysporales</taxon>
        <taxon>Actinopolysporaceae</taxon>
        <taxon>Actinopolyspora</taxon>
    </lineage>
</organism>
<dbReference type="PANTHER" id="PTHR21666">
    <property type="entry name" value="PEPTIDASE-RELATED"/>
    <property type="match status" value="1"/>
</dbReference>
<feature type="domain" description="M23ase beta-sheet core" evidence="1">
    <location>
        <begin position="72"/>
        <end position="169"/>
    </location>
</feature>
<proteinExistence type="predicted"/>
<dbReference type="InterPro" id="IPR011055">
    <property type="entry name" value="Dup_hybrid_motif"/>
</dbReference>
<dbReference type="InterPro" id="IPR016047">
    <property type="entry name" value="M23ase_b-sheet_dom"/>
</dbReference>
<comment type="caution">
    <text evidence="2">The sequence shown here is derived from an EMBL/GenBank/DDBJ whole genome shotgun (WGS) entry which is preliminary data.</text>
</comment>
<gene>
    <name evidence="2" type="ORF">FHR84_001232</name>
</gene>